<reference evidence="2" key="1">
    <citation type="submission" date="2016-11" db="UniProtKB">
        <authorList>
            <consortium name="WormBaseParasite"/>
        </authorList>
    </citation>
    <scope>IDENTIFICATION</scope>
</reference>
<name>A0A1I8J9T1_9PLAT</name>
<sequence>GCAGVPPVCRRVPPGVPPGVPPVCRPGVPPGVPPGVLPGCLLGFSASGQQVARLLSAPSSIACSSLRSPLPSMTRGGESEGEFSKDKLFEAAWQSRLGAG</sequence>
<dbReference type="WBParaSite" id="maker-uti_cns_0046364-snap-gene-1.7-mRNA-1">
    <property type="protein sequence ID" value="maker-uti_cns_0046364-snap-gene-1.7-mRNA-1"/>
    <property type="gene ID" value="maker-uti_cns_0046364-snap-gene-1.7"/>
</dbReference>
<organism evidence="1 2">
    <name type="scientific">Macrostomum lignano</name>
    <dbReference type="NCBI Taxonomy" id="282301"/>
    <lineage>
        <taxon>Eukaryota</taxon>
        <taxon>Metazoa</taxon>
        <taxon>Spiralia</taxon>
        <taxon>Lophotrochozoa</taxon>
        <taxon>Platyhelminthes</taxon>
        <taxon>Rhabditophora</taxon>
        <taxon>Macrostomorpha</taxon>
        <taxon>Macrostomida</taxon>
        <taxon>Macrostomidae</taxon>
        <taxon>Macrostomum</taxon>
    </lineage>
</organism>
<keyword evidence="1" id="KW-1185">Reference proteome</keyword>
<dbReference type="Proteomes" id="UP000095280">
    <property type="component" value="Unplaced"/>
</dbReference>
<dbReference type="AlphaFoldDB" id="A0A1I8J9T1"/>
<protein>
    <submittedName>
        <fullName evidence="2">PCOTH protein</fullName>
    </submittedName>
</protein>
<evidence type="ECO:0000313" key="1">
    <source>
        <dbReference type="Proteomes" id="UP000095280"/>
    </source>
</evidence>
<proteinExistence type="predicted"/>
<accession>A0A1I8J9T1</accession>
<evidence type="ECO:0000313" key="2">
    <source>
        <dbReference type="WBParaSite" id="maker-uti_cns_0046364-snap-gene-1.7-mRNA-1"/>
    </source>
</evidence>